<dbReference type="Gene3D" id="2.60.40.1120">
    <property type="entry name" value="Carboxypeptidase-like, regulatory domain"/>
    <property type="match status" value="2"/>
</dbReference>
<proteinExistence type="predicted"/>
<reference evidence="2 3" key="1">
    <citation type="journal article" date="2016" name="Nat. Commun.">
        <title>Thousands of microbial genomes shed light on interconnected biogeochemical processes in an aquifer system.</title>
        <authorList>
            <person name="Anantharaman K."/>
            <person name="Brown C.T."/>
            <person name="Hug L.A."/>
            <person name="Sharon I."/>
            <person name="Castelle C.J."/>
            <person name="Probst A.J."/>
            <person name="Thomas B.C."/>
            <person name="Singh A."/>
            <person name="Wilkins M.J."/>
            <person name="Karaoz U."/>
            <person name="Brodie E.L."/>
            <person name="Williams K.H."/>
            <person name="Hubbard S.S."/>
            <person name="Banfield J.F."/>
        </authorList>
    </citation>
    <scope>NUCLEOTIDE SEQUENCE [LARGE SCALE GENOMIC DNA]</scope>
</reference>
<dbReference type="AlphaFoldDB" id="A0A1F6W258"/>
<gene>
    <name evidence="2" type="ORF">A3C67_01275</name>
</gene>
<feature type="transmembrane region" description="Helical" evidence="1">
    <location>
        <begin position="12"/>
        <end position="33"/>
    </location>
</feature>
<dbReference type="Proteomes" id="UP000179275">
    <property type="component" value="Unassembled WGS sequence"/>
</dbReference>
<evidence type="ECO:0000256" key="1">
    <source>
        <dbReference type="SAM" id="Phobius"/>
    </source>
</evidence>
<evidence type="ECO:0000313" key="2">
    <source>
        <dbReference type="EMBL" id="OGI75981.1"/>
    </source>
</evidence>
<dbReference type="InterPro" id="IPR012902">
    <property type="entry name" value="N_methyl_site"/>
</dbReference>
<keyword evidence="1" id="KW-1133">Transmembrane helix</keyword>
<keyword evidence="1" id="KW-0812">Transmembrane</keyword>
<dbReference type="EMBL" id="MFUG01000013">
    <property type="protein sequence ID" value="OGI75981.1"/>
    <property type="molecule type" value="Genomic_DNA"/>
</dbReference>
<name>A0A1F6W258_9BACT</name>
<evidence type="ECO:0008006" key="4">
    <source>
        <dbReference type="Google" id="ProtNLM"/>
    </source>
</evidence>
<dbReference type="InterPro" id="IPR008969">
    <property type="entry name" value="CarboxyPept-like_regulatory"/>
</dbReference>
<organism evidence="2 3">
    <name type="scientific">Candidatus Nomurabacteria bacterium RIFCSPHIGHO2_02_FULL_42_19</name>
    <dbReference type="NCBI Taxonomy" id="1801756"/>
    <lineage>
        <taxon>Bacteria</taxon>
        <taxon>Candidatus Nomuraibacteriota</taxon>
    </lineage>
</organism>
<dbReference type="STRING" id="1801756.A3C67_01275"/>
<dbReference type="SUPFAM" id="SSF49478">
    <property type="entry name" value="Cna protein B-type domain"/>
    <property type="match status" value="1"/>
</dbReference>
<protein>
    <recommendedName>
        <fullName evidence="4">PEGA domain-containing protein</fullName>
    </recommendedName>
</protein>
<evidence type="ECO:0000313" key="3">
    <source>
        <dbReference type="Proteomes" id="UP000179275"/>
    </source>
</evidence>
<comment type="caution">
    <text evidence="2">The sequence shown here is derived from an EMBL/GenBank/DDBJ whole genome shotgun (WGS) entry which is preliminary data.</text>
</comment>
<accession>A0A1F6W258</accession>
<sequence length="442" mass="46605">MNFNAERRGFTLIETLVGSAVFILVALSAYKAFGVLMDAVSSSQAKVAATSLANERFEIVRNLPYGDVGIVAGLPVGKIQRTQTLIRDGYSFTVQTTIRSVDDTFDGTIGGNPGDTSPADYKLADLDITCSNCKIFSPLKFTTLVAPRALETASTNGALFIQVFDTGGLPISGASIHIVNTQTNPDTVIDEITDNGGWIKVVDAPPGTNAYNLTATKSGYSQDQTYPLGGAAGPNPLKPDATVVLQQVTQTSLSIDRTSSLNVSSVDAACLALPDIGFSLTGTKIIGAPAVLKYPTQNFTTDSAGSRVFLSLEADTYGVLLTSALYDLAGTTLLPSFALNPNENKSLQLVAVPHINRAFLVSVKDSANVTIDGATVRLEKSGFDETKTTNSGTCATPGQVFWNGLASGTYTLTISKAGFQTYTDTALDMSSTWQEQTITLIP</sequence>
<dbReference type="PROSITE" id="PS00409">
    <property type="entry name" value="PROKAR_NTER_METHYL"/>
    <property type="match status" value="1"/>
</dbReference>
<dbReference type="SUPFAM" id="SSF49464">
    <property type="entry name" value="Carboxypeptidase regulatory domain-like"/>
    <property type="match status" value="1"/>
</dbReference>
<dbReference type="Pfam" id="PF07963">
    <property type="entry name" value="N_methyl"/>
    <property type="match status" value="1"/>
</dbReference>
<keyword evidence="1" id="KW-0472">Membrane</keyword>